<proteinExistence type="predicted"/>
<evidence type="ECO:0000313" key="1">
    <source>
        <dbReference type="EMBL" id="SJL06866.1"/>
    </source>
</evidence>
<organism evidence="1 2">
    <name type="scientific">Armillaria ostoyae</name>
    <name type="common">Armillaria root rot fungus</name>
    <dbReference type="NCBI Taxonomy" id="47428"/>
    <lineage>
        <taxon>Eukaryota</taxon>
        <taxon>Fungi</taxon>
        <taxon>Dikarya</taxon>
        <taxon>Basidiomycota</taxon>
        <taxon>Agaricomycotina</taxon>
        <taxon>Agaricomycetes</taxon>
        <taxon>Agaricomycetidae</taxon>
        <taxon>Agaricales</taxon>
        <taxon>Marasmiineae</taxon>
        <taxon>Physalacriaceae</taxon>
        <taxon>Armillaria</taxon>
    </lineage>
</organism>
<sequence length="34" mass="3701">MAEMLSSEEHGESIPYELSQCGKAASIAPIYRTT</sequence>
<protein>
    <submittedName>
        <fullName evidence="1">Uncharacterized protein</fullName>
    </submittedName>
</protein>
<reference evidence="2" key="1">
    <citation type="journal article" date="2017" name="Nat. Ecol. Evol.">
        <title>Genome expansion and lineage-specific genetic innovations in the forest pathogenic fungi Armillaria.</title>
        <authorList>
            <person name="Sipos G."/>
            <person name="Prasanna A.N."/>
            <person name="Walter M.C."/>
            <person name="O'Connor E."/>
            <person name="Balint B."/>
            <person name="Krizsan K."/>
            <person name="Kiss B."/>
            <person name="Hess J."/>
            <person name="Varga T."/>
            <person name="Slot J."/>
            <person name="Riley R."/>
            <person name="Boka B."/>
            <person name="Rigling D."/>
            <person name="Barry K."/>
            <person name="Lee J."/>
            <person name="Mihaltcheva S."/>
            <person name="LaButti K."/>
            <person name="Lipzen A."/>
            <person name="Waldron R."/>
            <person name="Moloney N.M."/>
            <person name="Sperisen C."/>
            <person name="Kredics L."/>
            <person name="Vagvoelgyi C."/>
            <person name="Patrignani A."/>
            <person name="Fitzpatrick D."/>
            <person name="Nagy I."/>
            <person name="Doyle S."/>
            <person name="Anderson J.B."/>
            <person name="Grigoriev I.V."/>
            <person name="Gueldener U."/>
            <person name="Muensterkoetter M."/>
            <person name="Nagy L.G."/>
        </authorList>
    </citation>
    <scope>NUCLEOTIDE SEQUENCE [LARGE SCALE GENOMIC DNA]</scope>
    <source>
        <strain evidence="2">C18/9</strain>
    </source>
</reference>
<accession>A0A284RDN0</accession>
<dbReference type="Proteomes" id="UP000219338">
    <property type="component" value="Unassembled WGS sequence"/>
</dbReference>
<dbReference type="EMBL" id="FUEG01000007">
    <property type="protein sequence ID" value="SJL06866.1"/>
    <property type="molecule type" value="Genomic_DNA"/>
</dbReference>
<keyword evidence="2" id="KW-1185">Reference proteome</keyword>
<evidence type="ECO:0000313" key="2">
    <source>
        <dbReference type="Proteomes" id="UP000219338"/>
    </source>
</evidence>
<gene>
    <name evidence="1" type="ORF">ARMOST_10208</name>
</gene>
<name>A0A284RDN0_ARMOS</name>
<dbReference type="AlphaFoldDB" id="A0A284RDN0"/>